<evidence type="ECO:0000256" key="17">
    <source>
        <dbReference type="PIRSR" id="PIRSR004682-4"/>
    </source>
</evidence>
<evidence type="ECO:0000256" key="13">
    <source>
        <dbReference type="ARBA" id="ARBA00061616"/>
    </source>
</evidence>
<dbReference type="EC" id="3.1.3.-" evidence="14"/>
<dbReference type="Proteomes" id="UP000044071">
    <property type="component" value="Unassembled WGS sequence"/>
</dbReference>
<dbReference type="GO" id="GO:0034200">
    <property type="term" value="F:D-glycero-beta-D-manno-heptose 1,7-bisphosphate 7-phosphatase activity"/>
    <property type="evidence" value="ECO:0007669"/>
    <property type="project" value="UniProtKB-EC"/>
</dbReference>
<keyword evidence="7 14" id="KW-0963">Cytoplasm</keyword>
<dbReference type="PANTHER" id="PTHR42891">
    <property type="entry name" value="D-GLYCERO-BETA-D-MANNO-HEPTOSE-1,7-BISPHOSPHATE 7-PHOSPHATASE"/>
    <property type="match status" value="1"/>
</dbReference>
<feature type="active site" description="Nucleophile" evidence="15">
    <location>
        <position position="8"/>
    </location>
</feature>
<comment type="catalytic activity">
    <reaction evidence="1">
        <text>D-glycero-beta-D-manno-heptose 1,7-bisphosphate + H2O = D-glycero-beta-D-manno-heptose 1-phosphate + phosphate</text>
        <dbReference type="Rhea" id="RHEA:28518"/>
        <dbReference type="ChEBI" id="CHEBI:15377"/>
        <dbReference type="ChEBI" id="CHEBI:43474"/>
        <dbReference type="ChEBI" id="CHEBI:60208"/>
        <dbReference type="ChEBI" id="CHEBI:61593"/>
        <dbReference type="EC" id="3.1.3.82"/>
    </reaction>
</comment>
<feature type="binding site" evidence="17">
    <location>
        <position position="90"/>
    </location>
    <ligand>
        <name>Zn(2+)</name>
        <dbReference type="ChEBI" id="CHEBI:29105"/>
    </ligand>
</feature>
<keyword evidence="10 17" id="KW-0862">Zinc</keyword>
<comment type="subunit">
    <text evidence="6">Monomer.</text>
</comment>
<dbReference type="InterPro" id="IPR036412">
    <property type="entry name" value="HAD-like_sf"/>
</dbReference>
<sequence>MNKIVLLDRDGVINQDSLHYIKSVDEFIPLEGSIAAIARLTQAGYRIGLATNQSGVARGYYSEEELGAIHAKLLHLVRAVGGDIEAIEYCKHMPDAGCSCRKPQPGMLLALAERMNCALSDVPFVGDRVSDIQAAEAAGATPIMVLSPMTDRVSLQDYLHVPVFNSLAQFVDCLLAHK</sequence>
<feature type="binding site" evidence="17">
    <location>
        <position position="127"/>
    </location>
    <ligand>
        <name>Mg(2+)</name>
        <dbReference type="ChEBI" id="CHEBI:18420"/>
    </ligand>
</feature>
<dbReference type="NCBIfam" id="NF006506">
    <property type="entry name" value="PRK08942.1"/>
    <property type="match status" value="1"/>
</dbReference>
<dbReference type="EMBL" id="CCSB01000002">
    <property type="protein sequence ID" value="CDZ77494.1"/>
    <property type="molecule type" value="Genomic_DNA"/>
</dbReference>
<evidence type="ECO:0000256" key="14">
    <source>
        <dbReference type="PIRNR" id="PIRNR004682"/>
    </source>
</evidence>
<dbReference type="AlphaFoldDB" id="A0A078L0C6"/>
<protein>
    <recommendedName>
        <fullName evidence="14">D,D-heptose 1,7-bisphosphate phosphatase</fullName>
        <ecNumber evidence="14">3.1.3.-</ecNumber>
    </recommendedName>
</protein>
<evidence type="ECO:0000256" key="4">
    <source>
        <dbReference type="ARBA" id="ARBA00004496"/>
    </source>
</evidence>
<evidence type="ECO:0000256" key="3">
    <source>
        <dbReference type="ARBA" id="ARBA00001947"/>
    </source>
</evidence>
<dbReference type="NCBIfam" id="TIGR01662">
    <property type="entry name" value="HAD-SF-IIIA"/>
    <property type="match status" value="1"/>
</dbReference>
<evidence type="ECO:0000256" key="2">
    <source>
        <dbReference type="ARBA" id="ARBA00001946"/>
    </source>
</evidence>
<evidence type="ECO:0000256" key="15">
    <source>
        <dbReference type="PIRSR" id="PIRSR004682-1"/>
    </source>
</evidence>
<feature type="binding site" evidence="17">
    <location>
        <position position="8"/>
    </location>
    <ligand>
        <name>Mg(2+)</name>
        <dbReference type="ChEBI" id="CHEBI:18420"/>
    </ligand>
</feature>
<evidence type="ECO:0000256" key="1">
    <source>
        <dbReference type="ARBA" id="ARBA00001226"/>
    </source>
</evidence>
<evidence type="ECO:0000313" key="19">
    <source>
        <dbReference type="Proteomes" id="UP000044071"/>
    </source>
</evidence>
<dbReference type="Gene3D" id="3.40.50.1000">
    <property type="entry name" value="HAD superfamily/HAD-like"/>
    <property type="match status" value="1"/>
</dbReference>
<dbReference type="GO" id="GO:0005737">
    <property type="term" value="C:cytoplasm"/>
    <property type="evidence" value="ECO:0007669"/>
    <property type="project" value="UniProtKB-SubCell"/>
</dbReference>
<dbReference type="OrthoDB" id="9781367at2"/>
<evidence type="ECO:0000256" key="16">
    <source>
        <dbReference type="PIRSR" id="PIRSR004682-3"/>
    </source>
</evidence>
<dbReference type="NCBIfam" id="TIGR01656">
    <property type="entry name" value="Histidinol-ppas"/>
    <property type="match status" value="1"/>
</dbReference>
<dbReference type="InterPro" id="IPR004446">
    <property type="entry name" value="Heptose_bisP_phosphatase"/>
</dbReference>
<feature type="site" description="Stabilizes the phosphoryl group" evidence="16">
    <location>
        <position position="102"/>
    </location>
</feature>
<dbReference type="RefSeq" id="WP_043874020.1">
    <property type="nucleotide sequence ID" value="NZ_CCVW01000002.1"/>
</dbReference>
<feature type="binding site" evidence="17">
    <location>
        <position position="100"/>
    </location>
    <ligand>
        <name>Zn(2+)</name>
        <dbReference type="ChEBI" id="CHEBI:29105"/>
    </ligand>
</feature>
<dbReference type="Pfam" id="PF13242">
    <property type="entry name" value="Hydrolase_like"/>
    <property type="match status" value="1"/>
</dbReference>
<keyword evidence="8 17" id="KW-0479">Metal-binding</keyword>
<feature type="site" description="Stabilizes the phosphoryl group" evidence="16">
    <location>
        <position position="51"/>
    </location>
</feature>
<evidence type="ECO:0000256" key="5">
    <source>
        <dbReference type="ARBA" id="ARBA00004708"/>
    </source>
</evidence>
<keyword evidence="19" id="KW-1185">Reference proteome</keyword>
<dbReference type="InterPro" id="IPR023214">
    <property type="entry name" value="HAD_sf"/>
</dbReference>
<evidence type="ECO:0000256" key="9">
    <source>
        <dbReference type="ARBA" id="ARBA00022801"/>
    </source>
</evidence>
<evidence type="ECO:0000256" key="12">
    <source>
        <dbReference type="ARBA" id="ARBA00023277"/>
    </source>
</evidence>
<dbReference type="CDD" id="cd07503">
    <property type="entry name" value="HAD_HisB-N"/>
    <property type="match status" value="1"/>
</dbReference>
<gene>
    <name evidence="18" type="ORF">BN59_01777</name>
</gene>
<comment type="similarity">
    <text evidence="13 14">Belongs to the gmhB family.</text>
</comment>
<dbReference type="InterPro" id="IPR006549">
    <property type="entry name" value="HAD-SF_hydro_IIIA"/>
</dbReference>
<dbReference type="STRING" id="1034943.BN59_01777"/>
<name>A0A078L0C6_9GAMM</name>
<dbReference type="SUPFAM" id="SSF56784">
    <property type="entry name" value="HAD-like"/>
    <property type="match status" value="1"/>
</dbReference>
<feature type="binding site" evidence="17">
    <location>
        <position position="92"/>
    </location>
    <ligand>
        <name>Zn(2+)</name>
        <dbReference type="ChEBI" id="CHEBI:29105"/>
    </ligand>
</feature>
<organism evidence="18 19">
    <name type="scientific">Legionella massiliensis</name>
    <dbReference type="NCBI Taxonomy" id="1034943"/>
    <lineage>
        <taxon>Bacteria</taxon>
        <taxon>Pseudomonadati</taxon>
        <taxon>Pseudomonadota</taxon>
        <taxon>Gammaproteobacteria</taxon>
        <taxon>Legionellales</taxon>
        <taxon>Legionellaceae</taxon>
        <taxon>Legionella</taxon>
    </lineage>
</organism>
<comment type="subcellular location">
    <subcellularLocation>
        <location evidence="4 14">Cytoplasm</location>
    </subcellularLocation>
</comment>
<dbReference type="FunFam" id="3.40.50.1000:FF:000168">
    <property type="entry name" value="D,D-heptose 1,7-bisphosphate phosphatase"/>
    <property type="match status" value="1"/>
</dbReference>
<dbReference type="InterPro" id="IPR006543">
    <property type="entry name" value="Histidinol-phos"/>
</dbReference>
<comment type="pathway">
    <text evidence="5">Nucleotide-sugar biosynthesis; ADP-L-glycero-beta-D-manno-heptose biosynthesis; ADP-L-glycero-beta-D-manno-heptose from D-glycero-beta-D-manno-heptose 7-phosphate: step 2/4.</text>
</comment>
<evidence type="ECO:0000256" key="8">
    <source>
        <dbReference type="ARBA" id="ARBA00022723"/>
    </source>
</evidence>
<dbReference type="GO" id="GO:0046872">
    <property type="term" value="F:metal ion binding"/>
    <property type="evidence" value="ECO:0007669"/>
    <property type="project" value="UniProtKB-KW"/>
</dbReference>
<proteinExistence type="inferred from homology"/>
<keyword evidence="9 14" id="KW-0378">Hydrolase</keyword>
<reference evidence="18 19" key="1">
    <citation type="submission" date="2014-06" db="EMBL/GenBank/DDBJ databases">
        <authorList>
            <person name="Urmite Genomes Urmite Genomes"/>
        </authorList>
    </citation>
    <scope>NUCLEOTIDE SEQUENCE [LARGE SCALE GENOMIC DNA]</scope>
</reference>
<dbReference type="PIRSF" id="PIRSF004682">
    <property type="entry name" value="GmhB"/>
    <property type="match status" value="1"/>
</dbReference>
<feature type="binding site" evidence="17">
    <location>
        <position position="10"/>
    </location>
    <ligand>
        <name>Mg(2+)</name>
        <dbReference type="ChEBI" id="CHEBI:18420"/>
    </ligand>
</feature>
<feature type="binding site" evidence="17">
    <location>
        <position position="98"/>
    </location>
    <ligand>
        <name>Zn(2+)</name>
        <dbReference type="ChEBI" id="CHEBI:29105"/>
    </ligand>
</feature>
<comment type="cofactor">
    <cofactor evidence="2 17">
        <name>Mg(2+)</name>
        <dbReference type="ChEBI" id="CHEBI:18420"/>
    </cofactor>
</comment>
<keyword evidence="12 14" id="KW-0119">Carbohydrate metabolism</keyword>
<dbReference type="GO" id="GO:0005975">
    <property type="term" value="P:carbohydrate metabolic process"/>
    <property type="evidence" value="ECO:0007669"/>
    <property type="project" value="InterPro"/>
</dbReference>
<evidence type="ECO:0000256" key="6">
    <source>
        <dbReference type="ARBA" id="ARBA00011245"/>
    </source>
</evidence>
<dbReference type="eggNOG" id="COG0241">
    <property type="taxonomic scope" value="Bacteria"/>
</dbReference>
<evidence type="ECO:0000256" key="7">
    <source>
        <dbReference type="ARBA" id="ARBA00022490"/>
    </source>
</evidence>
<evidence type="ECO:0000313" key="18">
    <source>
        <dbReference type="EMBL" id="CDZ77494.1"/>
    </source>
</evidence>
<evidence type="ECO:0000256" key="10">
    <source>
        <dbReference type="ARBA" id="ARBA00022833"/>
    </source>
</evidence>
<feature type="site" description="Contributes to substrate recognition" evidence="16">
    <location>
        <position position="101"/>
    </location>
</feature>
<dbReference type="PANTHER" id="PTHR42891:SF1">
    <property type="entry name" value="D-GLYCERO-BETA-D-MANNO-HEPTOSE-1,7-BISPHOSPHATE 7-PHOSPHATASE"/>
    <property type="match status" value="1"/>
</dbReference>
<feature type="active site" description="Proton donor" evidence="15">
    <location>
        <position position="10"/>
    </location>
</feature>
<keyword evidence="11 17" id="KW-0460">Magnesium</keyword>
<comment type="cofactor">
    <cofactor evidence="3 17">
        <name>Zn(2+)</name>
        <dbReference type="ChEBI" id="CHEBI:29105"/>
    </cofactor>
</comment>
<evidence type="ECO:0000256" key="11">
    <source>
        <dbReference type="ARBA" id="ARBA00022842"/>
    </source>
</evidence>
<accession>A0A078L0C6</accession>